<feature type="non-terminal residue" evidence="2">
    <location>
        <position position="1"/>
    </location>
</feature>
<name>A0A484AN91_DRONA</name>
<keyword evidence="3" id="KW-1185">Reference proteome</keyword>
<accession>A0A484AN91</accession>
<evidence type="ECO:0000313" key="2">
    <source>
        <dbReference type="EMBL" id="TDG38204.1"/>
    </source>
</evidence>
<proteinExistence type="predicted"/>
<dbReference type="AlphaFoldDB" id="A0A484AN91"/>
<dbReference type="EMBL" id="LSRL02008262">
    <property type="protein sequence ID" value="TDG38204.1"/>
    <property type="molecule type" value="Genomic_DNA"/>
</dbReference>
<evidence type="ECO:0000313" key="3">
    <source>
        <dbReference type="Proteomes" id="UP000295192"/>
    </source>
</evidence>
<evidence type="ECO:0000256" key="1">
    <source>
        <dbReference type="SAM" id="MobiDB-lite"/>
    </source>
</evidence>
<dbReference type="Proteomes" id="UP000295192">
    <property type="component" value="Unassembled WGS sequence"/>
</dbReference>
<feature type="region of interest" description="Disordered" evidence="1">
    <location>
        <begin position="1"/>
        <end position="24"/>
    </location>
</feature>
<feature type="compositionally biased region" description="Polar residues" evidence="1">
    <location>
        <begin position="8"/>
        <end position="17"/>
    </location>
</feature>
<organism evidence="2 3">
    <name type="scientific">Drosophila navojoa</name>
    <name type="common">Fruit fly</name>
    <dbReference type="NCBI Taxonomy" id="7232"/>
    <lineage>
        <taxon>Eukaryota</taxon>
        <taxon>Metazoa</taxon>
        <taxon>Ecdysozoa</taxon>
        <taxon>Arthropoda</taxon>
        <taxon>Hexapoda</taxon>
        <taxon>Insecta</taxon>
        <taxon>Pterygota</taxon>
        <taxon>Neoptera</taxon>
        <taxon>Endopterygota</taxon>
        <taxon>Diptera</taxon>
        <taxon>Brachycera</taxon>
        <taxon>Muscomorpha</taxon>
        <taxon>Ephydroidea</taxon>
        <taxon>Drosophilidae</taxon>
        <taxon>Drosophila</taxon>
    </lineage>
</organism>
<sequence length="64" mass="7166">ISLKNYAGTKTATTSSSNERHKVRHPLRCANMGKLDCNAELQPGHLPDLHTERNQSLLRIQNSL</sequence>
<gene>
    <name evidence="2" type="ORF">AWZ03_015374</name>
</gene>
<protein>
    <submittedName>
        <fullName evidence="2">Uncharacterized protein</fullName>
    </submittedName>
</protein>
<reference evidence="2 3" key="1">
    <citation type="journal article" date="2019" name="J. Hered.">
        <title>An Improved Genome Assembly for Drosophila navojoa, the Basal Species in the mojavensis Cluster.</title>
        <authorList>
            <person name="Vanderlinde T."/>
            <person name="Dupim E.G."/>
            <person name="Nazario-Yepiz N.O."/>
            <person name="Carvalho A.B."/>
        </authorList>
    </citation>
    <scope>NUCLEOTIDE SEQUENCE [LARGE SCALE GENOMIC DNA]</scope>
    <source>
        <strain evidence="2">Navoj_Jal97</strain>
        <tissue evidence="2">Whole organism</tissue>
    </source>
</reference>
<comment type="caution">
    <text evidence="2">The sequence shown here is derived from an EMBL/GenBank/DDBJ whole genome shotgun (WGS) entry which is preliminary data.</text>
</comment>